<dbReference type="AlphaFoldDB" id="A0A6L5X6T4"/>
<feature type="region of interest" description="Disordered" evidence="1">
    <location>
        <begin position="174"/>
        <end position="206"/>
    </location>
</feature>
<proteinExistence type="predicted"/>
<name>A0A6L5X6T4_9FIRM</name>
<dbReference type="PANTHER" id="PTHR33678">
    <property type="entry name" value="BLL1576 PROTEIN"/>
    <property type="match status" value="1"/>
</dbReference>
<feature type="compositionally biased region" description="Basic residues" evidence="1">
    <location>
        <begin position="195"/>
        <end position="206"/>
    </location>
</feature>
<protein>
    <submittedName>
        <fullName evidence="3">IS66 family transposase</fullName>
    </submittedName>
</protein>
<feature type="domain" description="Transposase IS66 central" evidence="2">
    <location>
        <begin position="9"/>
        <end position="118"/>
    </location>
</feature>
<dbReference type="Proteomes" id="UP000481852">
    <property type="component" value="Unassembled WGS sequence"/>
</dbReference>
<reference evidence="3 4" key="1">
    <citation type="submission" date="2019-08" db="EMBL/GenBank/DDBJ databases">
        <title>In-depth cultivation of the pig gut microbiome towards novel bacterial diversity and tailored functional studies.</title>
        <authorList>
            <person name="Wylensek D."/>
            <person name="Hitch T.C.A."/>
            <person name="Clavel T."/>
        </authorList>
    </citation>
    <scope>NUCLEOTIDE SEQUENCE [LARGE SCALE GENOMIC DNA]</scope>
    <source>
        <strain evidence="3 4">Oil+RF-744-WCA-WT-11</strain>
    </source>
</reference>
<dbReference type="InterPro" id="IPR004291">
    <property type="entry name" value="Transposase_IS66_central"/>
</dbReference>
<evidence type="ECO:0000313" key="3">
    <source>
        <dbReference type="EMBL" id="MSS15237.1"/>
    </source>
</evidence>
<dbReference type="PANTHER" id="PTHR33678:SF1">
    <property type="entry name" value="BLL1576 PROTEIN"/>
    <property type="match status" value="1"/>
</dbReference>
<evidence type="ECO:0000313" key="4">
    <source>
        <dbReference type="Proteomes" id="UP000481852"/>
    </source>
</evidence>
<accession>A0A6L5X6T4</accession>
<dbReference type="EMBL" id="VULZ01000009">
    <property type="protein sequence ID" value="MSS15237.1"/>
    <property type="molecule type" value="Genomic_DNA"/>
</dbReference>
<gene>
    <name evidence="3" type="ORF">FYJ35_09355</name>
</gene>
<evidence type="ECO:0000259" key="2">
    <source>
        <dbReference type="Pfam" id="PF03050"/>
    </source>
</evidence>
<dbReference type="Pfam" id="PF03050">
    <property type="entry name" value="DDE_Tnp_IS66"/>
    <property type="match status" value="1"/>
</dbReference>
<comment type="caution">
    <text evidence="3">The sequence shown here is derived from an EMBL/GenBank/DDBJ whole genome shotgun (WGS) entry which is preliminary data.</text>
</comment>
<sequence>MKELPEVKALILIQKVFRKDTPLKKLSPQERQEKRETEVRPAMKAYLDFVHSLNPEDFSLSEKARDAVSYTIHHEASLTKFLDDGNIPPDNSFYEKIVKTVALGRRNWLFAMTPDGARTICVFDTFVATARANHANVYYYLKYLIEKAPLISQTGREALLDDLMPWSETYRKYEQEQAAQDASLAIGGEDPPRPRTPRKKDKQRSA</sequence>
<evidence type="ECO:0000256" key="1">
    <source>
        <dbReference type="SAM" id="MobiDB-lite"/>
    </source>
</evidence>
<keyword evidence="4" id="KW-1185">Reference proteome</keyword>
<organism evidence="3 4">
    <name type="scientific">Porcincola intestinalis</name>
    <dbReference type="NCBI Taxonomy" id="2606632"/>
    <lineage>
        <taxon>Bacteria</taxon>
        <taxon>Bacillati</taxon>
        <taxon>Bacillota</taxon>
        <taxon>Clostridia</taxon>
        <taxon>Lachnospirales</taxon>
        <taxon>Lachnospiraceae</taxon>
        <taxon>Porcincola</taxon>
    </lineage>
</organism>
<dbReference type="InterPro" id="IPR052344">
    <property type="entry name" value="Transposase-related"/>
</dbReference>